<dbReference type="EMBL" id="LR796897">
    <property type="protein sequence ID" value="CAB4173010.1"/>
    <property type="molecule type" value="Genomic_DNA"/>
</dbReference>
<name>A0A6J5LQ97_9CAUD</name>
<dbReference type="EMBL" id="LR796320">
    <property type="protein sequence ID" value="CAB4136448.1"/>
    <property type="molecule type" value="Genomic_DNA"/>
</dbReference>
<accession>A0A6J5LQ97</accession>
<reference evidence="1" key="1">
    <citation type="submission" date="2020-04" db="EMBL/GenBank/DDBJ databases">
        <authorList>
            <person name="Chiriac C."/>
            <person name="Salcher M."/>
            <person name="Ghai R."/>
            <person name="Kavagutti S V."/>
        </authorList>
    </citation>
    <scope>NUCLEOTIDE SEQUENCE</scope>
</reference>
<gene>
    <name evidence="1" type="ORF">UFOVP309_9</name>
    <name evidence="2" type="ORF">UFOVP946_16</name>
</gene>
<organism evidence="1">
    <name type="scientific">uncultured Caudovirales phage</name>
    <dbReference type="NCBI Taxonomy" id="2100421"/>
    <lineage>
        <taxon>Viruses</taxon>
        <taxon>Duplodnaviria</taxon>
        <taxon>Heunggongvirae</taxon>
        <taxon>Uroviricota</taxon>
        <taxon>Caudoviricetes</taxon>
        <taxon>Peduoviridae</taxon>
        <taxon>Maltschvirus</taxon>
        <taxon>Maltschvirus maltsch</taxon>
    </lineage>
</organism>
<evidence type="ECO:0000313" key="1">
    <source>
        <dbReference type="EMBL" id="CAB4136448.1"/>
    </source>
</evidence>
<evidence type="ECO:0000313" key="2">
    <source>
        <dbReference type="EMBL" id="CAB4173010.1"/>
    </source>
</evidence>
<protein>
    <submittedName>
        <fullName evidence="1">Uncharacterized protein</fullName>
    </submittedName>
</protein>
<proteinExistence type="predicted"/>
<sequence length="74" mass="8502">MADIAKCNDSLCPSKEYCYRFTAPADCDGDGEFNREQDADNCDMFWANGKCRYCHLENDNHKISCPIMKIQINL</sequence>